<reference evidence="17" key="1">
    <citation type="journal article" date="2019" name="Int. J. Syst. Evol. Microbiol.">
        <title>The Global Catalogue of Microorganisms (GCM) 10K type strain sequencing project: providing services to taxonomists for standard genome sequencing and annotation.</title>
        <authorList>
            <consortium name="The Broad Institute Genomics Platform"/>
            <consortium name="The Broad Institute Genome Sequencing Center for Infectious Disease"/>
            <person name="Wu L."/>
            <person name="Ma J."/>
        </authorList>
    </citation>
    <scope>NUCLEOTIDE SEQUENCE [LARGE SCALE GENOMIC DNA]</scope>
    <source>
        <strain evidence="17">CGMCC 1.15353</strain>
    </source>
</reference>
<dbReference type="InterPro" id="IPR036878">
    <property type="entry name" value="Glu_permease_IIB"/>
</dbReference>
<keyword evidence="6" id="KW-0598">Phosphotransferase system</keyword>
<dbReference type="SUPFAM" id="SSF55604">
    <property type="entry name" value="Glucose permease domain IIB"/>
    <property type="match status" value="1"/>
</dbReference>
<feature type="transmembrane region" description="Helical" evidence="13">
    <location>
        <begin position="365"/>
        <end position="389"/>
    </location>
</feature>
<organism evidence="16 17">
    <name type="scientific">Pontibacillus salipaludis</name>
    <dbReference type="NCBI Taxonomy" id="1697394"/>
    <lineage>
        <taxon>Bacteria</taxon>
        <taxon>Bacillati</taxon>
        <taxon>Bacillota</taxon>
        <taxon>Bacilli</taxon>
        <taxon>Bacillales</taxon>
        <taxon>Bacillaceae</taxon>
        <taxon>Pontibacillus</taxon>
    </lineage>
</organism>
<dbReference type="Pfam" id="PF00367">
    <property type="entry name" value="PTS_EIIB"/>
    <property type="match status" value="1"/>
</dbReference>
<keyword evidence="10 13" id="KW-0472">Membrane</keyword>
<feature type="transmembrane region" description="Helical" evidence="13">
    <location>
        <begin position="420"/>
        <end position="442"/>
    </location>
</feature>
<feature type="active site" description="Phosphocysteine intermediate; for EIIB activity" evidence="11">
    <location>
        <position position="500"/>
    </location>
</feature>
<keyword evidence="4" id="KW-0762">Sugar transport</keyword>
<dbReference type="PANTHER" id="PTHR30009">
    <property type="entry name" value="CYTOCHROME C-TYPE SYNTHESIS PROTEIN AND PTS TRANSMEMBRANE COMPONENT"/>
    <property type="match status" value="1"/>
</dbReference>
<dbReference type="Proteomes" id="UP000642571">
    <property type="component" value="Unassembled WGS sequence"/>
</dbReference>
<evidence type="ECO:0000256" key="4">
    <source>
        <dbReference type="ARBA" id="ARBA00022597"/>
    </source>
</evidence>
<sequence>MSKIKQLPIFSFDFWQKFGKALMVVVAVMPAAGIMISLGKALDMVVDDLAFMQAFARIMEDIGWSIIGNLHILFAVAIGGSWAKERAGGAFAALLAFIFINRITGAIFGVNSAMLIEGEQTVTSFLGTEMPVGDYFINVLGAPALNMGVFVGIISGFLGASLFNKYYAFDKLPDALGFFNGKRFVPFVVMVGSVFVSLALALIWPPVQTVLNNFGEWIATSRDSAPILAPFVYGAMERLMLPFGLHHMLTVPINYTELGGTYIIQTGKNIGQAVAGQDPLWLAWATDLYNYMSQGNMEAYNELKENVTPARFKAGQVVTSTAALIGIALAMYKNVDEDKKSKYKSVFLSAGLAVFLTGVTEPIEFMFMFAAPLLYVVYAIMTGLAFAVVDLVDLRVHAFGMVELITRTPLMINAGIGRDLINFVVTCLVFFGLNFSIANVMIKKMKLPTPGRKGNYIDDGGEGDRTADSSMSENGEDHSQSGQVIALLGGKENIYEVDACMTRLRVTVNDLEKVAKEDEWKRNGAMGLVVKDRGVQAIYGPKADVLKSEIQTKLGA</sequence>
<keyword evidence="17" id="KW-1185">Reference proteome</keyword>
<keyword evidence="7 13" id="KW-0812">Transmembrane</keyword>
<feature type="transmembrane region" description="Helical" evidence="13">
    <location>
        <begin position="21"/>
        <end position="42"/>
    </location>
</feature>
<feature type="transmembrane region" description="Helical" evidence="13">
    <location>
        <begin position="62"/>
        <end position="83"/>
    </location>
</feature>
<evidence type="ECO:0000313" key="17">
    <source>
        <dbReference type="Proteomes" id="UP000642571"/>
    </source>
</evidence>
<keyword evidence="2" id="KW-0813">Transport</keyword>
<dbReference type="NCBIfam" id="TIGR02003">
    <property type="entry name" value="PTS-II-BC-unk1"/>
    <property type="match status" value="1"/>
</dbReference>
<comment type="subcellular location">
    <subcellularLocation>
        <location evidence="1">Cell membrane</location>
        <topology evidence="1">Multi-pass membrane protein</topology>
    </subcellularLocation>
</comment>
<dbReference type="InterPro" id="IPR003352">
    <property type="entry name" value="PTS_EIIC"/>
</dbReference>
<dbReference type="Pfam" id="PF02378">
    <property type="entry name" value="PTS_EIIC"/>
    <property type="match status" value="1"/>
</dbReference>
<evidence type="ECO:0000256" key="12">
    <source>
        <dbReference type="SAM" id="MobiDB-lite"/>
    </source>
</evidence>
<keyword evidence="5" id="KW-0808">Transferase</keyword>
<feature type="transmembrane region" description="Helical" evidence="13">
    <location>
        <begin position="136"/>
        <end position="163"/>
    </location>
</feature>
<feature type="transmembrane region" description="Helical" evidence="13">
    <location>
        <begin position="90"/>
        <end position="116"/>
    </location>
</feature>
<evidence type="ECO:0000256" key="6">
    <source>
        <dbReference type="ARBA" id="ARBA00022683"/>
    </source>
</evidence>
<dbReference type="CDD" id="cd00212">
    <property type="entry name" value="PTS_IIB_glc"/>
    <property type="match status" value="1"/>
</dbReference>
<accession>A0ABQ1QBD6</accession>
<dbReference type="PANTHER" id="PTHR30009:SF8">
    <property type="entry name" value="PTS SYSTEM, IIBC COMPONENT"/>
    <property type="match status" value="1"/>
</dbReference>
<dbReference type="InterPro" id="IPR018113">
    <property type="entry name" value="PTrfase_EIIB_Cys"/>
</dbReference>
<feature type="transmembrane region" description="Helical" evidence="13">
    <location>
        <begin position="184"/>
        <end position="204"/>
    </location>
</feature>
<dbReference type="NCBIfam" id="TIGR00826">
    <property type="entry name" value="EIIB_glc"/>
    <property type="match status" value="1"/>
</dbReference>
<dbReference type="PROSITE" id="PS51098">
    <property type="entry name" value="PTS_EIIB_TYPE_1"/>
    <property type="match status" value="1"/>
</dbReference>
<dbReference type="InterPro" id="IPR013013">
    <property type="entry name" value="PTS_EIIC_1"/>
</dbReference>
<evidence type="ECO:0000256" key="7">
    <source>
        <dbReference type="ARBA" id="ARBA00022692"/>
    </source>
</evidence>
<evidence type="ECO:0000256" key="11">
    <source>
        <dbReference type="PROSITE-ProRule" id="PRU00421"/>
    </source>
</evidence>
<feature type="domain" description="PTS EIIB type-1" evidence="14">
    <location>
        <begin position="478"/>
        <end position="556"/>
    </location>
</feature>
<evidence type="ECO:0000256" key="9">
    <source>
        <dbReference type="ARBA" id="ARBA00022989"/>
    </source>
</evidence>
<feature type="domain" description="PTS EIIC type-1" evidence="15">
    <location>
        <begin position="9"/>
        <end position="454"/>
    </location>
</feature>
<comment type="caution">
    <text evidence="16">The sequence shown here is derived from an EMBL/GenBank/DDBJ whole genome shotgun (WGS) entry which is preliminary data.</text>
</comment>
<keyword evidence="3" id="KW-1003">Cell membrane</keyword>
<name>A0ABQ1QBD6_9BACI</name>
<keyword evidence="9 13" id="KW-1133">Transmembrane helix</keyword>
<dbReference type="Gene3D" id="3.30.1360.60">
    <property type="entry name" value="Glucose permease domain IIB"/>
    <property type="match status" value="1"/>
</dbReference>
<evidence type="ECO:0000259" key="14">
    <source>
        <dbReference type="PROSITE" id="PS51098"/>
    </source>
</evidence>
<dbReference type="PROSITE" id="PS01035">
    <property type="entry name" value="PTS_EIIB_TYPE_1_CYS"/>
    <property type="match status" value="1"/>
</dbReference>
<protein>
    <submittedName>
        <fullName evidence="16">PTS trehalose transporter subunit IIBC</fullName>
    </submittedName>
</protein>
<evidence type="ECO:0000256" key="5">
    <source>
        <dbReference type="ARBA" id="ARBA00022679"/>
    </source>
</evidence>
<gene>
    <name evidence="16" type="primary">ptsG</name>
    <name evidence="16" type="ORF">GCM10011389_32090</name>
</gene>
<evidence type="ECO:0000256" key="2">
    <source>
        <dbReference type="ARBA" id="ARBA00022448"/>
    </source>
</evidence>
<evidence type="ECO:0000256" key="13">
    <source>
        <dbReference type="SAM" id="Phobius"/>
    </source>
</evidence>
<dbReference type="InterPro" id="IPR001996">
    <property type="entry name" value="PTS_IIB_1"/>
</dbReference>
<evidence type="ECO:0000256" key="10">
    <source>
        <dbReference type="ARBA" id="ARBA00023136"/>
    </source>
</evidence>
<feature type="region of interest" description="Disordered" evidence="12">
    <location>
        <begin position="453"/>
        <end position="480"/>
    </location>
</feature>
<dbReference type="EMBL" id="BMIN01000016">
    <property type="protein sequence ID" value="GGD21996.1"/>
    <property type="molecule type" value="Genomic_DNA"/>
</dbReference>
<proteinExistence type="predicted"/>
<dbReference type="InterPro" id="IPR050429">
    <property type="entry name" value="PTS_Glucose_EIICBA"/>
</dbReference>
<evidence type="ECO:0000256" key="1">
    <source>
        <dbReference type="ARBA" id="ARBA00004651"/>
    </source>
</evidence>
<feature type="transmembrane region" description="Helical" evidence="13">
    <location>
        <begin position="343"/>
        <end position="359"/>
    </location>
</feature>
<evidence type="ECO:0000256" key="3">
    <source>
        <dbReference type="ARBA" id="ARBA00022475"/>
    </source>
</evidence>
<keyword evidence="8" id="KW-0418">Kinase</keyword>
<evidence type="ECO:0000313" key="16">
    <source>
        <dbReference type="EMBL" id="GGD21996.1"/>
    </source>
</evidence>
<dbReference type="InterPro" id="IPR011300">
    <property type="entry name" value="PTS_IIBC"/>
</dbReference>
<dbReference type="PROSITE" id="PS51103">
    <property type="entry name" value="PTS_EIIC_TYPE_1"/>
    <property type="match status" value="1"/>
</dbReference>
<feature type="transmembrane region" description="Helical" evidence="13">
    <location>
        <begin position="314"/>
        <end position="331"/>
    </location>
</feature>
<evidence type="ECO:0000259" key="15">
    <source>
        <dbReference type="PROSITE" id="PS51103"/>
    </source>
</evidence>
<evidence type="ECO:0000256" key="8">
    <source>
        <dbReference type="ARBA" id="ARBA00022777"/>
    </source>
</evidence>